<dbReference type="PANTHER" id="PTHR33154">
    <property type="entry name" value="TRANSCRIPTIONAL REGULATOR, ARSR FAMILY"/>
    <property type="match status" value="1"/>
</dbReference>
<dbReference type="SMART" id="SM00418">
    <property type="entry name" value="HTH_ARSR"/>
    <property type="match status" value="1"/>
</dbReference>
<reference evidence="6 7" key="1">
    <citation type="journal article" date="2015" name="Genome Announc.">
        <title>Genome Assemblies of Three Soil-Associated Devosia species: D. insulae, D. limi, and D. soli.</title>
        <authorList>
            <person name="Hassan Y.I."/>
            <person name="Lepp D."/>
            <person name="Zhou T."/>
        </authorList>
    </citation>
    <scope>NUCLEOTIDE SEQUENCE [LARGE SCALE GENOMIC DNA]</scope>
    <source>
        <strain evidence="6 7">DS-56</strain>
    </source>
</reference>
<dbReference type="InterPro" id="IPR051081">
    <property type="entry name" value="HTH_MetalResp_TranReg"/>
</dbReference>
<evidence type="ECO:0000256" key="4">
    <source>
        <dbReference type="SAM" id="MobiDB-lite"/>
    </source>
</evidence>
<gene>
    <name evidence="6" type="ORF">VW23_000905</name>
</gene>
<evidence type="ECO:0000259" key="5">
    <source>
        <dbReference type="PROSITE" id="PS50987"/>
    </source>
</evidence>
<keyword evidence="2" id="KW-0238">DNA-binding</keyword>
<dbReference type="PROSITE" id="PS50987">
    <property type="entry name" value="HTH_ARSR_2"/>
    <property type="match status" value="1"/>
</dbReference>
<keyword evidence="1" id="KW-0805">Transcription regulation</keyword>
<dbReference type="PRINTS" id="PR00778">
    <property type="entry name" value="HTHARSR"/>
</dbReference>
<name>A0A1E5XU55_9HYPH</name>
<protein>
    <recommendedName>
        <fullName evidence="5">HTH arsR-type domain-containing protein</fullName>
    </recommendedName>
</protein>
<dbReference type="OrthoDB" id="9790747at2"/>
<keyword evidence="3" id="KW-0804">Transcription</keyword>
<organism evidence="6 7">
    <name type="scientific">Devosia insulae DS-56</name>
    <dbReference type="NCBI Taxonomy" id="1116389"/>
    <lineage>
        <taxon>Bacteria</taxon>
        <taxon>Pseudomonadati</taxon>
        <taxon>Pseudomonadota</taxon>
        <taxon>Alphaproteobacteria</taxon>
        <taxon>Hyphomicrobiales</taxon>
        <taxon>Devosiaceae</taxon>
        <taxon>Devosia</taxon>
    </lineage>
</organism>
<dbReference type="InterPro" id="IPR001845">
    <property type="entry name" value="HTH_ArsR_DNA-bd_dom"/>
</dbReference>
<dbReference type="InterPro" id="IPR036388">
    <property type="entry name" value="WH-like_DNA-bd_sf"/>
</dbReference>
<dbReference type="AlphaFoldDB" id="A0A1E5XU55"/>
<evidence type="ECO:0000256" key="3">
    <source>
        <dbReference type="ARBA" id="ARBA00023163"/>
    </source>
</evidence>
<dbReference type="Pfam" id="PF01022">
    <property type="entry name" value="HTH_5"/>
    <property type="match status" value="1"/>
</dbReference>
<evidence type="ECO:0000256" key="1">
    <source>
        <dbReference type="ARBA" id="ARBA00023015"/>
    </source>
</evidence>
<proteinExistence type="predicted"/>
<dbReference type="GO" id="GO:0003700">
    <property type="term" value="F:DNA-binding transcription factor activity"/>
    <property type="evidence" value="ECO:0007669"/>
    <property type="project" value="InterPro"/>
</dbReference>
<dbReference type="CDD" id="cd00090">
    <property type="entry name" value="HTH_ARSR"/>
    <property type="match status" value="1"/>
</dbReference>
<evidence type="ECO:0000313" key="7">
    <source>
        <dbReference type="Proteomes" id="UP000095463"/>
    </source>
</evidence>
<dbReference type="GO" id="GO:0003677">
    <property type="term" value="F:DNA binding"/>
    <property type="evidence" value="ECO:0007669"/>
    <property type="project" value="UniProtKB-KW"/>
</dbReference>
<dbReference type="InterPro" id="IPR011991">
    <property type="entry name" value="ArsR-like_HTH"/>
</dbReference>
<dbReference type="EMBL" id="LAJE02000090">
    <property type="protein sequence ID" value="OEO32125.1"/>
    <property type="molecule type" value="Genomic_DNA"/>
</dbReference>
<keyword evidence="7" id="KW-1185">Reference proteome</keyword>
<dbReference type="NCBIfam" id="NF033788">
    <property type="entry name" value="HTH_metalloreg"/>
    <property type="match status" value="1"/>
</dbReference>
<dbReference type="Proteomes" id="UP000095463">
    <property type="component" value="Unassembled WGS sequence"/>
</dbReference>
<comment type="caution">
    <text evidence="6">The sequence shown here is derived from an EMBL/GenBank/DDBJ whole genome shotgun (WGS) entry which is preliminary data.</text>
</comment>
<feature type="region of interest" description="Disordered" evidence="4">
    <location>
        <begin position="165"/>
        <end position="196"/>
    </location>
</feature>
<dbReference type="PANTHER" id="PTHR33154:SF33">
    <property type="entry name" value="TRANSCRIPTIONAL REPRESSOR SDPR"/>
    <property type="match status" value="1"/>
</dbReference>
<evidence type="ECO:0000256" key="2">
    <source>
        <dbReference type="ARBA" id="ARBA00023125"/>
    </source>
</evidence>
<accession>A0A1E5XU55</accession>
<dbReference type="SUPFAM" id="SSF46785">
    <property type="entry name" value="Winged helix' DNA-binding domain"/>
    <property type="match status" value="1"/>
</dbReference>
<dbReference type="InterPro" id="IPR036390">
    <property type="entry name" value="WH_DNA-bd_sf"/>
</dbReference>
<sequence length="196" mass="20962">MSLADLYSALADPTRLRVLELLHDQARPVHELAAAFAISRPAISRHLRVLKEAGLVQEVKQGRENLYSFQRDELKAGIAWLETHQKRPGRGKKAALAIAVAPEAPETVEAPVLVAEPIIVPEPIAAAPVVAPEPILVAPEPASEPVVAAPEPAAEPIIVVKPRAPAKPRVAKPKAEAEPVAPPPPKQTPQLSFFDL</sequence>
<evidence type="ECO:0000313" key="6">
    <source>
        <dbReference type="EMBL" id="OEO32125.1"/>
    </source>
</evidence>
<feature type="domain" description="HTH arsR-type" evidence="5">
    <location>
        <begin position="1"/>
        <end position="89"/>
    </location>
</feature>
<dbReference type="Gene3D" id="1.10.10.10">
    <property type="entry name" value="Winged helix-like DNA-binding domain superfamily/Winged helix DNA-binding domain"/>
    <property type="match status" value="1"/>
</dbReference>
<dbReference type="RefSeq" id="WP_069908718.1">
    <property type="nucleotide sequence ID" value="NZ_LAJE02000090.1"/>
</dbReference>